<dbReference type="GO" id="GO:0003700">
    <property type="term" value="F:DNA-binding transcription factor activity"/>
    <property type="evidence" value="ECO:0007669"/>
    <property type="project" value="InterPro"/>
</dbReference>
<accession>A0A7J6EHD3</accession>
<comment type="caution">
    <text evidence="1">The sequence shown here is derived from an EMBL/GenBank/DDBJ whole genome shotgun (WGS) entry which is preliminary data.</text>
</comment>
<gene>
    <name evidence="1" type="ORF">F8388_026457</name>
</gene>
<organism evidence="1 2">
    <name type="scientific">Cannabis sativa</name>
    <name type="common">Hemp</name>
    <name type="synonym">Marijuana</name>
    <dbReference type="NCBI Taxonomy" id="3483"/>
    <lineage>
        <taxon>Eukaryota</taxon>
        <taxon>Viridiplantae</taxon>
        <taxon>Streptophyta</taxon>
        <taxon>Embryophyta</taxon>
        <taxon>Tracheophyta</taxon>
        <taxon>Spermatophyta</taxon>
        <taxon>Magnoliopsida</taxon>
        <taxon>eudicotyledons</taxon>
        <taxon>Gunneridae</taxon>
        <taxon>Pentapetalae</taxon>
        <taxon>rosids</taxon>
        <taxon>fabids</taxon>
        <taxon>Rosales</taxon>
        <taxon>Cannabaceae</taxon>
        <taxon>Cannabis</taxon>
    </lineage>
</organism>
<sequence length="297" mass="35010">MGSVYWSNYEMLSIDENPFPFSTEYLYSSDDLHNLFGGSDSYFYSSWEYNYRQQDDHYQYLQDQSYLYDPIPLMEYYPTTVVGFDPIQDEFLYNDNNGIIGFGVWDEFGLLGYDQPNITTSDHHRVGEKPLSLMCNDNIDRRESNYGDNHDGKGKDIIIKEERKVNNKRPYRSSSVLVISEEKSSSKRLSKEVLSKYYYMPITQAAKELNDLRNGESNNEENDSRYKKYIELLEREKKLVEEVPDVELNEGTKRLRQACFKNNYKKRKMITTTTTTMDYCSTTDLEEEEDDEINPFA</sequence>
<proteinExistence type="predicted"/>
<dbReference type="PANTHER" id="PTHR46373:SF20">
    <property type="entry name" value="PROTEIN RKD1"/>
    <property type="match status" value="1"/>
</dbReference>
<dbReference type="AlphaFoldDB" id="A0A7J6EHD3"/>
<protein>
    <submittedName>
        <fullName evidence="1">Uncharacterized protein</fullName>
    </submittedName>
</protein>
<dbReference type="EMBL" id="JAATIP010000231">
    <property type="protein sequence ID" value="KAF4357867.1"/>
    <property type="molecule type" value="Genomic_DNA"/>
</dbReference>
<evidence type="ECO:0000313" key="2">
    <source>
        <dbReference type="Proteomes" id="UP000525078"/>
    </source>
</evidence>
<name>A0A7J6EHD3_CANSA</name>
<dbReference type="InterPro" id="IPR044607">
    <property type="entry name" value="RKD-like"/>
</dbReference>
<evidence type="ECO:0000313" key="1">
    <source>
        <dbReference type="EMBL" id="KAF4357867.1"/>
    </source>
</evidence>
<dbReference type="Proteomes" id="UP000525078">
    <property type="component" value="Unassembled WGS sequence"/>
</dbReference>
<dbReference type="PANTHER" id="PTHR46373">
    <property type="entry name" value="PROTEIN RKD4"/>
    <property type="match status" value="1"/>
</dbReference>
<reference evidence="1 2" key="1">
    <citation type="journal article" date="2020" name="bioRxiv">
        <title>Sequence and annotation of 42 cannabis genomes reveals extensive copy number variation in cannabinoid synthesis and pathogen resistance genes.</title>
        <authorList>
            <person name="Mckernan K.J."/>
            <person name="Helbert Y."/>
            <person name="Kane L.T."/>
            <person name="Ebling H."/>
            <person name="Zhang L."/>
            <person name="Liu B."/>
            <person name="Eaton Z."/>
            <person name="Mclaughlin S."/>
            <person name="Kingan S."/>
            <person name="Baybayan P."/>
            <person name="Concepcion G."/>
            <person name="Jordan M."/>
            <person name="Riva A."/>
            <person name="Barbazuk W."/>
            <person name="Harkins T."/>
        </authorList>
    </citation>
    <scope>NUCLEOTIDE SEQUENCE [LARGE SCALE GENOMIC DNA]</scope>
    <source>
        <strain evidence="2">cv. Jamaican Lion 4</strain>
        <tissue evidence="1">Leaf</tissue>
    </source>
</reference>